<dbReference type="AlphaFoldDB" id="A0A645EDT1"/>
<name>A0A645EDT1_9ZZZZ</name>
<gene>
    <name evidence="1" type="ORF">SDC9_146691</name>
</gene>
<accession>A0A645EDT1</accession>
<reference evidence="1" key="1">
    <citation type="submission" date="2019-08" db="EMBL/GenBank/DDBJ databases">
        <authorList>
            <person name="Kucharzyk K."/>
            <person name="Murdoch R.W."/>
            <person name="Higgins S."/>
            <person name="Loffler F."/>
        </authorList>
    </citation>
    <scope>NUCLEOTIDE SEQUENCE</scope>
</reference>
<comment type="caution">
    <text evidence="1">The sequence shown here is derived from an EMBL/GenBank/DDBJ whole genome shotgun (WGS) entry which is preliminary data.</text>
</comment>
<evidence type="ECO:0000313" key="1">
    <source>
        <dbReference type="EMBL" id="MPM99499.1"/>
    </source>
</evidence>
<organism evidence="1">
    <name type="scientific">bioreactor metagenome</name>
    <dbReference type="NCBI Taxonomy" id="1076179"/>
    <lineage>
        <taxon>unclassified sequences</taxon>
        <taxon>metagenomes</taxon>
        <taxon>ecological metagenomes</taxon>
    </lineage>
</organism>
<protein>
    <submittedName>
        <fullName evidence="1">Uncharacterized protein</fullName>
    </submittedName>
</protein>
<sequence>MCVAFIGHSHAVVTRKYRCRFGVVDRAVSARVPVREHAVCAGIVFLNCRRARKGISGTVVGLFGRCDARDHRGRLIDDRQRERLLRRRCIFIIGRAARIHRRRIDVYNNRPLVRRGSISVAVSGN</sequence>
<proteinExistence type="predicted"/>
<dbReference type="EMBL" id="VSSQ01045589">
    <property type="protein sequence ID" value="MPM99499.1"/>
    <property type="molecule type" value="Genomic_DNA"/>
</dbReference>